<dbReference type="Proteomes" id="UP000717328">
    <property type="component" value="Unassembled WGS sequence"/>
</dbReference>
<dbReference type="OrthoDB" id="3262423at2759"/>
<evidence type="ECO:0008006" key="3">
    <source>
        <dbReference type="Google" id="ProtNLM"/>
    </source>
</evidence>
<dbReference type="AlphaFoldDB" id="A0A9P7FNR4"/>
<comment type="caution">
    <text evidence="1">The sequence shown here is derived from an EMBL/GenBank/DDBJ whole genome shotgun (WGS) entry which is preliminary data.</text>
</comment>
<proteinExistence type="predicted"/>
<gene>
    <name evidence="1" type="ORF">H0H81_010965</name>
</gene>
<dbReference type="InterPro" id="IPR014752">
    <property type="entry name" value="Arrestin-like_C"/>
</dbReference>
<reference evidence="1" key="2">
    <citation type="submission" date="2021-10" db="EMBL/GenBank/DDBJ databases">
        <title>Phylogenomics reveals ancestral predisposition of the termite-cultivated fungus Termitomyces towards a domesticated lifestyle.</title>
        <authorList>
            <person name="Auxier B."/>
            <person name="Grum-Grzhimaylo A."/>
            <person name="Cardenas M.E."/>
            <person name="Lodge J.D."/>
            <person name="Laessoe T."/>
            <person name="Pedersen O."/>
            <person name="Smith M.E."/>
            <person name="Kuyper T.W."/>
            <person name="Franco-Molano E.A."/>
            <person name="Baroni T.J."/>
            <person name="Aanen D.K."/>
        </authorList>
    </citation>
    <scope>NUCLEOTIDE SEQUENCE</scope>
    <source>
        <strain evidence="1">D49</strain>
    </source>
</reference>
<accession>A0A9P7FNR4</accession>
<sequence>MSIHSISVVIKGRIITTGRVEEGSNTFLEYAHTLWTKAHGDPRQTMSSRSAKHEGKVAPGDYIWNFHFPFPAAAVDPNMSAEGRYLRAPQSFSESRTPASIQYDLILRLGRGALRLNRIITVPIIYTPKIIPDSPSFLRGLAYREGNPLPGPLEDPDGWHTLDPVVAPIKPPRTQDLVDVECQLSLAKPASLAQF</sequence>
<evidence type="ECO:0000313" key="1">
    <source>
        <dbReference type="EMBL" id="KAG5635522.1"/>
    </source>
</evidence>
<keyword evidence="2" id="KW-1185">Reference proteome</keyword>
<dbReference type="EMBL" id="JABCKI010006072">
    <property type="protein sequence ID" value="KAG5635522.1"/>
    <property type="molecule type" value="Genomic_DNA"/>
</dbReference>
<name>A0A9P7FNR4_9AGAR</name>
<evidence type="ECO:0000313" key="2">
    <source>
        <dbReference type="Proteomes" id="UP000717328"/>
    </source>
</evidence>
<dbReference type="Gene3D" id="2.60.40.640">
    <property type="match status" value="1"/>
</dbReference>
<protein>
    <recommendedName>
        <fullName evidence="3">Arrestin-like N-terminal domain-containing protein</fullName>
    </recommendedName>
</protein>
<reference evidence="1" key="1">
    <citation type="submission" date="2021-02" db="EMBL/GenBank/DDBJ databases">
        <authorList>
            <person name="Nieuwenhuis M."/>
            <person name="Van De Peppel L.J.J."/>
        </authorList>
    </citation>
    <scope>NUCLEOTIDE SEQUENCE</scope>
    <source>
        <strain evidence="1">D49</strain>
    </source>
</reference>
<organism evidence="1 2">
    <name type="scientific">Sphagnurus paluster</name>
    <dbReference type="NCBI Taxonomy" id="117069"/>
    <lineage>
        <taxon>Eukaryota</taxon>
        <taxon>Fungi</taxon>
        <taxon>Dikarya</taxon>
        <taxon>Basidiomycota</taxon>
        <taxon>Agaricomycotina</taxon>
        <taxon>Agaricomycetes</taxon>
        <taxon>Agaricomycetidae</taxon>
        <taxon>Agaricales</taxon>
        <taxon>Tricholomatineae</taxon>
        <taxon>Lyophyllaceae</taxon>
        <taxon>Sphagnurus</taxon>
    </lineage>
</organism>